<evidence type="ECO:0000256" key="6">
    <source>
        <dbReference type="ARBA" id="ARBA00023136"/>
    </source>
</evidence>
<comment type="caution">
    <text evidence="14">The sequence shown here is derived from an EMBL/GenBank/DDBJ whole genome shotgun (WGS) entry which is preliminary data.</text>
</comment>
<keyword evidence="6 8" id="KW-0472">Membrane</keyword>
<evidence type="ECO:0000256" key="7">
    <source>
        <dbReference type="ARBA" id="ARBA00023237"/>
    </source>
</evidence>
<dbReference type="InterPro" id="IPR037066">
    <property type="entry name" value="Plug_dom_sf"/>
</dbReference>
<keyword evidence="3 8" id="KW-1134">Transmembrane beta strand</keyword>
<accession>A0A094IM45</accession>
<dbReference type="AlphaFoldDB" id="A0A094IM45"/>
<dbReference type="PROSITE" id="PS52016">
    <property type="entry name" value="TONB_DEPENDENT_REC_3"/>
    <property type="match status" value="1"/>
</dbReference>
<dbReference type="GO" id="GO:0044718">
    <property type="term" value="P:siderophore transmembrane transport"/>
    <property type="evidence" value="ECO:0007669"/>
    <property type="project" value="TreeGrafter"/>
</dbReference>
<keyword evidence="7 8" id="KW-0998">Cell outer membrane</keyword>
<feature type="chain" id="PRO_5001898764" evidence="11">
    <location>
        <begin position="22"/>
        <end position="737"/>
    </location>
</feature>
<gene>
    <name evidence="14" type="ORF">IDAT_09550</name>
</gene>
<dbReference type="InterPro" id="IPR039426">
    <property type="entry name" value="TonB-dep_rcpt-like"/>
</dbReference>
<protein>
    <submittedName>
        <fullName evidence="14">Membrane protein</fullName>
    </submittedName>
</protein>
<dbReference type="STRING" id="1517416.IDAT_09550"/>
<evidence type="ECO:0000256" key="3">
    <source>
        <dbReference type="ARBA" id="ARBA00022452"/>
    </source>
</evidence>
<evidence type="ECO:0000256" key="2">
    <source>
        <dbReference type="ARBA" id="ARBA00022448"/>
    </source>
</evidence>
<reference evidence="14 15" key="1">
    <citation type="submission" date="2014-06" db="EMBL/GenBank/DDBJ databases">
        <title>Draft genome sequence of Idiomarina sp. MCCC 1A10513.</title>
        <authorList>
            <person name="Du J."/>
            <person name="Lai Q."/>
            <person name="Shao Z."/>
        </authorList>
    </citation>
    <scope>NUCLEOTIDE SEQUENCE [LARGE SCALE GENOMIC DNA]</scope>
    <source>
        <strain evidence="14 15">MCCC 1A10513</strain>
    </source>
</reference>
<organism evidence="14 15">
    <name type="scientific">Pseudidiomarina atlantica</name>
    <dbReference type="NCBI Taxonomy" id="1517416"/>
    <lineage>
        <taxon>Bacteria</taxon>
        <taxon>Pseudomonadati</taxon>
        <taxon>Pseudomonadota</taxon>
        <taxon>Gammaproteobacteria</taxon>
        <taxon>Alteromonadales</taxon>
        <taxon>Idiomarinaceae</taxon>
        <taxon>Pseudidiomarina</taxon>
    </lineage>
</organism>
<dbReference type="eggNOG" id="COG4206">
    <property type="taxonomic scope" value="Bacteria"/>
</dbReference>
<feature type="region of interest" description="Disordered" evidence="10">
    <location>
        <begin position="271"/>
        <end position="293"/>
    </location>
</feature>
<name>A0A094IM45_9GAMM</name>
<comment type="subcellular location">
    <subcellularLocation>
        <location evidence="1 8">Cell outer membrane</location>
        <topology evidence="1 8">Multi-pass membrane protein</topology>
    </subcellularLocation>
</comment>
<sequence>MLKYSPVALLVAQVLALPVAAQDTQETSKAQHEHDNTEVIVITASPLARTELNSAQPISVISGDELREKQAHTLGETLAQEPGINATHFARVASSPVIRGLDGPRVKITQNGLDTGDVSRGSPDHAVTTETSVAEQIEILRGPATLLYGSGAIGGVVNVVDERIAQDFVGGTRGFFGGNLATVDDLRDATFGITSDVGNTVWHFDGFTRSSDDYSTPTFLNEEGEAVDSVENSFVDAMGGTVGVSYILDNGFIGASYARLEQEYGIPGHAHHEEEHEDEHGHEEEHADEHDDHEGEVLPYADLVQDRVQLHAGFDQPFSGIEKLDIRYAFTDYQHQEIEGDVAGTTFTNEQHELRVTANHHLTGNWYGAIGYHGFDQQQAAFGEEAYTPASDTTRHGFFWLAETRDDALNWQTGIRYELVDISAPGLEVGASDYEFKPFSASFGVSYQWHPLVRFNANLSHAERAPSANELFANGQHLATRTYELGLNYELHEEGDHAYVIEAADRAPALEKSNTLDLGTHIEYGDNHLDITLFVSQIDNFIFENVTSVNSVDLIQDHGHEDEHEGEHEGEHEEHAEEDAHDHSEGLPVVHYQQVDALLFGYEISGLWQLTDEWKLTAFSDYTRAYTEDSRSNLPRIPQQRLGSEITYNQGTWEARVGYIWHAEQNRVAINETPTPSFGLLNAQFNYFPQTFAANNLSIYVKADNLTDKLGYVHTSFLKEQAPLAGRNFSIGIRGEF</sequence>
<feature type="domain" description="TonB-dependent receptor plug" evidence="13">
    <location>
        <begin position="53"/>
        <end position="156"/>
    </location>
</feature>
<keyword evidence="5 9" id="KW-0798">TonB box</keyword>
<dbReference type="Gene3D" id="2.170.130.10">
    <property type="entry name" value="TonB-dependent receptor, plug domain"/>
    <property type="match status" value="1"/>
</dbReference>
<dbReference type="Pfam" id="PF07715">
    <property type="entry name" value="Plug"/>
    <property type="match status" value="1"/>
</dbReference>
<dbReference type="Gene3D" id="2.40.170.20">
    <property type="entry name" value="TonB-dependent receptor, beta-barrel domain"/>
    <property type="match status" value="1"/>
</dbReference>
<dbReference type="SUPFAM" id="SSF56935">
    <property type="entry name" value="Porins"/>
    <property type="match status" value="1"/>
</dbReference>
<evidence type="ECO:0000256" key="11">
    <source>
        <dbReference type="SAM" id="SignalP"/>
    </source>
</evidence>
<evidence type="ECO:0000256" key="10">
    <source>
        <dbReference type="SAM" id="MobiDB-lite"/>
    </source>
</evidence>
<dbReference type="PANTHER" id="PTHR30069">
    <property type="entry name" value="TONB-DEPENDENT OUTER MEMBRANE RECEPTOR"/>
    <property type="match status" value="1"/>
</dbReference>
<evidence type="ECO:0000313" key="15">
    <source>
        <dbReference type="Proteomes" id="UP000053718"/>
    </source>
</evidence>
<evidence type="ECO:0000256" key="5">
    <source>
        <dbReference type="ARBA" id="ARBA00023077"/>
    </source>
</evidence>
<dbReference type="GO" id="GO:0015344">
    <property type="term" value="F:siderophore uptake transmembrane transporter activity"/>
    <property type="evidence" value="ECO:0007669"/>
    <property type="project" value="TreeGrafter"/>
</dbReference>
<dbReference type="InterPro" id="IPR036942">
    <property type="entry name" value="Beta-barrel_TonB_sf"/>
</dbReference>
<keyword evidence="15" id="KW-1185">Reference proteome</keyword>
<evidence type="ECO:0000256" key="4">
    <source>
        <dbReference type="ARBA" id="ARBA00022692"/>
    </source>
</evidence>
<feature type="signal peptide" evidence="11">
    <location>
        <begin position="1"/>
        <end position="21"/>
    </location>
</feature>
<evidence type="ECO:0000256" key="8">
    <source>
        <dbReference type="PROSITE-ProRule" id="PRU01360"/>
    </source>
</evidence>
<evidence type="ECO:0000259" key="13">
    <source>
        <dbReference type="Pfam" id="PF07715"/>
    </source>
</evidence>
<feature type="region of interest" description="Disordered" evidence="10">
    <location>
        <begin position="559"/>
        <end position="583"/>
    </location>
</feature>
<dbReference type="Proteomes" id="UP000053718">
    <property type="component" value="Unassembled WGS sequence"/>
</dbReference>
<proteinExistence type="inferred from homology"/>
<dbReference type="OrthoDB" id="9795928at2"/>
<dbReference type="GO" id="GO:0009279">
    <property type="term" value="C:cell outer membrane"/>
    <property type="evidence" value="ECO:0007669"/>
    <property type="project" value="UniProtKB-SubCell"/>
</dbReference>
<dbReference type="EMBL" id="JPIN01000009">
    <property type="protein sequence ID" value="KFZ28247.1"/>
    <property type="molecule type" value="Genomic_DNA"/>
</dbReference>
<keyword evidence="2 8" id="KW-0813">Transport</keyword>
<keyword evidence="4 8" id="KW-0812">Transmembrane</keyword>
<dbReference type="InterPro" id="IPR000531">
    <property type="entry name" value="Beta-barrel_TonB"/>
</dbReference>
<evidence type="ECO:0000256" key="1">
    <source>
        <dbReference type="ARBA" id="ARBA00004571"/>
    </source>
</evidence>
<dbReference type="RefSeq" id="WP_034733178.1">
    <property type="nucleotide sequence ID" value="NZ_JPIN01000009.1"/>
</dbReference>
<evidence type="ECO:0000313" key="14">
    <source>
        <dbReference type="EMBL" id="KFZ28247.1"/>
    </source>
</evidence>
<keyword evidence="11" id="KW-0732">Signal</keyword>
<dbReference type="Pfam" id="PF00593">
    <property type="entry name" value="TonB_dep_Rec_b-barrel"/>
    <property type="match status" value="1"/>
</dbReference>
<feature type="domain" description="TonB-dependent receptor-like beta-barrel" evidence="12">
    <location>
        <begin position="325"/>
        <end position="706"/>
    </location>
</feature>
<evidence type="ECO:0000256" key="9">
    <source>
        <dbReference type="RuleBase" id="RU003357"/>
    </source>
</evidence>
<comment type="similarity">
    <text evidence="8 9">Belongs to the TonB-dependent receptor family.</text>
</comment>
<dbReference type="InterPro" id="IPR012910">
    <property type="entry name" value="Plug_dom"/>
</dbReference>
<evidence type="ECO:0000259" key="12">
    <source>
        <dbReference type="Pfam" id="PF00593"/>
    </source>
</evidence>
<dbReference type="PANTHER" id="PTHR30069:SF40">
    <property type="entry name" value="TONB-DEPENDENT RECEPTOR NMB0964-RELATED"/>
    <property type="match status" value="1"/>
</dbReference>